<gene>
    <name evidence="1" type="ORF">HPB49_006717</name>
</gene>
<reference evidence="1" key="1">
    <citation type="submission" date="2020-05" db="EMBL/GenBank/DDBJ databases">
        <title>Large-scale comparative analyses of tick genomes elucidate their genetic diversity and vector capacities.</title>
        <authorList>
            <person name="Jia N."/>
            <person name="Wang J."/>
            <person name="Shi W."/>
            <person name="Du L."/>
            <person name="Sun Y."/>
            <person name="Zhan W."/>
            <person name="Jiang J."/>
            <person name="Wang Q."/>
            <person name="Zhang B."/>
            <person name="Ji P."/>
            <person name="Sakyi L.B."/>
            <person name="Cui X."/>
            <person name="Yuan T."/>
            <person name="Jiang B."/>
            <person name="Yang W."/>
            <person name="Lam T.T.-Y."/>
            <person name="Chang Q."/>
            <person name="Ding S."/>
            <person name="Wang X."/>
            <person name="Zhu J."/>
            <person name="Ruan X."/>
            <person name="Zhao L."/>
            <person name="Wei J."/>
            <person name="Que T."/>
            <person name="Du C."/>
            <person name="Cheng J."/>
            <person name="Dai P."/>
            <person name="Han X."/>
            <person name="Huang E."/>
            <person name="Gao Y."/>
            <person name="Liu J."/>
            <person name="Shao H."/>
            <person name="Ye R."/>
            <person name="Li L."/>
            <person name="Wei W."/>
            <person name="Wang X."/>
            <person name="Wang C."/>
            <person name="Yang T."/>
            <person name="Huo Q."/>
            <person name="Li W."/>
            <person name="Guo W."/>
            <person name="Chen H."/>
            <person name="Zhou L."/>
            <person name="Ni X."/>
            <person name="Tian J."/>
            <person name="Zhou Y."/>
            <person name="Sheng Y."/>
            <person name="Liu T."/>
            <person name="Pan Y."/>
            <person name="Xia L."/>
            <person name="Li J."/>
            <person name="Zhao F."/>
            <person name="Cao W."/>
        </authorList>
    </citation>
    <scope>NUCLEOTIDE SEQUENCE</scope>
    <source>
        <strain evidence="1">Dsil-2018</strain>
    </source>
</reference>
<proteinExistence type="predicted"/>
<comment type="caution">
    <text evidence="1">The sequence shown here is derived from an EMBL/GenBank/DDBJ whole genome shotgun (WGS) entry which is preliminary data.</text>
</comment>
<sequence>MEAHNYVTSGLVEPPKVKVRDGNVIVIGKVRHSQAFKDKPLMPWLLIKADGEVLCAHCTCMAGLGEYPKLLLCNLRRKQCPSSWEDVQAECRDVLEELSIEPDVCALIEKQTKAQSASEKWHQFRTGRITASNAGAVFATSLTVPSRSLLKRLC</sequence>
<dbReference type="Proteomes" id="UP000821865">
    <property type="component" value="Chromosome 11"/>
</dbReference>
<name>A0ACB8DIL8_DERSI</name>
<dbReference type="EMBL" id="CM023480">
    <property type="protein sequence ID" value="KAH7970414.1"/>
    <property type="molecule type" value="Genomic_DNA"/>
</dbReference>
<accession>A0ACB8DIL8</accession>
<keyword evidence="2" id="KW-1185">Reference proteome</keyword>
<organism evidence="1 2">
    <name type="scientific">Dermacentor silvarum</name>
    <name type="common">Tick</name>
    <dbReference type="NCBI Taxonomy" id="543639"/>
    <lineage>
        <taxon>Eukaryota</taxon>
        <taxon>Metazoa</taxon>
        <taxon>Ecdysozoa</taxon>
        <taxon>Arthropoda</taxon>
        <taxon>Chelicerata</taxon>
        <taxon>Arachnida</taxon>
        <taxon>Acari</taxon>
        <taxon>Parasitiformes</taxon>
        <taxon>Ixodida</taxon>
        <taxon>Ixodoidea</taxon>
        <taxon>Ixodidae</taxon>
        <taxon>Rhipicephalinae</taxon>
        <taxon>Dermacentor</taxon>
    </lineage>
</organism>
<evidence type="ECO:0000313" key="2">
    <source>
        <dbReference type="Proteomes" id="UP000821865"/>
    </source>
</evidence>
<protein>
    <submittedName>
        <fullName evidence="1">Uncharacterized protein</fullName>
    </submittedName>
</protein>
<evidence type="ECO:0000313" key="1">
    <source>
        <dbReference type="EMBL" id="KAH7970414.1"/>
    </source>
</evidence>